<evidence type="ECO:0000256" key="3">
    <source>
        <dbReference type="PROSITE-ProRule" id="PRU00023"/>
    </source>
</evidence>
<dbReference type="Proteomes" id="UP000734218">
    <property type="component" value="Unassembled WGS sequence"/>
</dbReference>
<dbReference type="Pfam" id="PF12796">
    <property type="entry name" value="Ank_2"/>
    <property type="match status" value="1"/>
</dbReference>
<keyword evidence="2 3" id="KW-0040">ANK repeat</keyword>
<feature type="repeat" description="ANK" evidence="3">
    <location>
        <begin position="56"/>
        <end position="88"/>
    </location>
</feature>
<evidence type="ECO:0000256" key="1">
    <source>
        <dbReference type="ARBA" id="ARBA00022737"/>
    </source>
</evidence>
<evidence type="ECO:0000313" key="5">
    <source>
        <dbReference type="Proteomes" id="UP000734218"/>
    </source>
</evidence>
<sequence length="196" mass="20646">MAAVLIGAAAMPAAAQTFSDSYTFLKAVRENDGNKVNDLLDGASGPTLVDTRDRSTGDTALHIVARQRNSTWLNFLLGKGANANARNEAGDTPLIVAARIGFTEGVQALIARRATVDLANQSGETPLILATQNRDASTARLLLAAGADPDRTDSTAGMSARDYARRDGRSAVILRLMDTARETATPRDNRPVAGPN</sequence>
<gene>
    <name evidence="4" type="ORF">GGR88_002556</name>
</gene>
<dbReference type="InterPro" id="IPR036770">
    <property type="entry name" value="Ankyrin_rpt-contain_sf"/>
</dbReference>
<name>A0ABX0XQQ8_9SPHN</name>
<reference evidence="4 5" key="1">
    <citation type="submission" date="2020-03" db="EMBL/GenBank/DDBJ databases">
        <title>Genomic Encyclopedia of Type Strains, Phase IV (KMG-IV): sequencing the most valuable type-strain genomes for metagenomic binning, comparative biology and taxonomic classification.</title>
        <authorList>
            <person name="Goeker M."/>
        </authorList>
    </citation>
    <scope>NUCLEOTIDE SEQUENCE [LARGE SCALE GENOMIC DNA]</scope>
    <source>
        <strain evidence="4 5">DSM 27651</strain>
    </source>
</reference>
<keyword evidence="5" id="KW-1185">Reference proteome</keyword>
<dbReference type="RefSeq" id="WP_342449802.1">
    <property type="nucleotide sequence ID" value="NZ_JAATJE010000002.1"/>
</dbReference>
<dbReference type="PROSITE" id="PS50088">
    <property type="entry name" value="ANK_REPEAT"/>
    <property type="match status" value="3"/>
</dbReference>
<dbReference type="EMBL" id="JAATJE010000002">
    <property type="protein sequence ID" value="NJC35042.1"/>
    <property type="molecule type" value="Genomic_DNA"/>
</dbReference>
<keyword evidence="1" id="KW-0677">Repeat</keyword>
<evidence type="ECO:0000313" key="4">
    <source>
        <dbReference type="EMBL" id="NJC35042.1"/>
    </source>
</evidence>
<proteinExistence type="predicted"/>
<dbReference type="Gene3D" id="1.25.40.20">
    <property type="entry name" value="Ankyrin repeat-containing domain"/>
    <property type="match status" value="1"/>
</dbReference>
<evidence type="ECO:0000256" key="2">
    <source>
        <dbReference type="ARBA" id="ARBA00023043"/>
    </source>
</evidence>
<dbReference type="PANTHER" id="PTHR24171">
    <property type="entry name" value="ANKYRIN REPEAT DOMAIN-CONTAINING PROTEIN 39-RELATED"/>
    <property type="match status" value="1"/>
</dbReference>
<dbReference type="SUPFAM" id="SSF48403">
    <property type="entry name" value="Ankyrin repeat"/>
    <property type="match status" value="1"/>
</dbReference>
<dbReference type="InterPro" id="IPR002110">
    <property type="entry name" value="Ankyrin_rpt"/>
</dbReference>
<dbReference type="PANTHER" id="PTHR24171:SF9">
    <property type="entry name" value="ANKYRIN REPEAT DOMAIN-CONTAINING PROTEIN 39"/>
    <property type="match status" value="1"/>
</dbReference>
<feature type="repeat" description="ANK" evidence="3">
    <location>
        <begin position="89"/>
        <end position="121"/>
    </location>
</feature>
<dbReference type="PROSITE" id="PS50297">
    <property type="entry name" value="ANK_REP_REGION"/>
    <property type="match status" value="2"/>
</dbReference>
<feature type="repeat" description="ANK" evidence="3">
    <location>
        <begin position="122"/>
        <end position="154"/>
    </location>
</feature>
<protein>
    <submittedName>
        <fullName evidence="4">Ankyrin repeat protein</fullName>
    </submittedName>
</protein>
<comment type="caution">
    <text evidence="4">The sequence shown here is derived from an EMBL/GenBank/DDBJ whole genome shotgun (WGS) entry which is preliminary data.</text>
</comment>
<organism evidence="4 5">
    <name type="scientific">Sphingomonas jejuensis</name>
    <dbReference type="NCBI Taxonomy" id="904715"/>
    <lineage>
        <taxon>Bacteria</taxon>
        <taxon>Pseudomonadati</taxon>
        <taxon>Pseudomonadota</taxon>
        <taxon>Alphaproteobacteria</taxon>
        <taxon>Sphingomonadales</taxon>
        <taxon>Sphingomonadaceae</taxon>
        <taxon>Sphingomonas</taxon>
    </lineage>
</organism>
<accession>A0ABX0XQQ8</accession>
<dbReference type="SMART" id="SM00248">
    <property type="entry name" value="ANK"/>
    <property type="match status" value="3"/>
</dbReference>